<feature type="transmembrane region" description="Helical" evidence="1">
    <location>
        <begin position="267"/>
        <end position="288"/>
    </location>
</feature>
<organism evidence="2 3">
    <name type="scientific">Algisphaera agarilytica</name>
    <dbReference type="NCBI Taxonomy" id="1385975"/>
    <lineage>
        <taxon>Bacteria</taxon>
        <taxon>Pseudomonadati</taxon>
        <taxon>Planctomycetota</taxon>
        <taxon>Phycisphaerae</taxon>
        <taxon>Phycisphaerales</taxon>
        <taxon>Phycisphaeraceae</taxon>
        <taxon>Algisphaera</taxon>
    </lineage>
</organism>
<dbReference type="RefSeq" id="WP_184677080.1">
    <property type="nucleotide sequence ID" value="NZ_JACHGY010000001.1"/>
</dbReference>
<dbReference type="AlphaFoldDB" id="A0A7X0H801"/>
<name>A0A7X0H801_9BACT</name>
<sequence length="436" mass="46537">MMSNPEQIIAVFVEDRELVFGIRLEGMTRLERLSWVDEEPDRAAIESWLMDNGLAPSPIVLGLGSTLCYAAELPTEDLPRWRREEALRYRLEGKLPDDLETLSVTFVGAHRPTALAVAARNDTWQPWAEALEGLGFEVKGVTPTAMLTAAARSERSGGVVVQNHPAGVDHLVFDAEGQLEHWRFVPAEAEEVARVLGQAEGSAGEAFGVDDALMPTGSGLADGSESTAPEAGYHAAMRHATEVLAGDAGLPLNLLPSAADEARALRVWTPAIAAAGLVAWGLAALFFVMGGQQQQRADNANDQLRDEFKQLFPDQRAPSVVLPRLRSEAAVLATSDGAQGGRDALEDVLGLVQRLPDEGGYELDEISADVSSIRLVGETKSFGMIDTIAQSVADHPAVVAAGGVLPPTTQVMPSGQTRFEIQVNTQPRNANAGGTR</sequence>
<dbReference type="Gene3D" id="3.30.420.380">
    <property type="match status" value="1"/>
</dbReference>
<dbReference type="SUPFAM" id="SSF53067">
    <property type="entry name" value="Actin-like ATPase domain"/>
    <property type="match status" value="1"/>
</dbReference>
<keyword evidence="3" id="KW-1185">Reference proteome</keyword>
<keyword evidence="1" id="KW-0812">Transmembrane</keyword>
<evidence type="ECO:0000313" key="2">
    <source>
        <dbReference type="EMBL" id="MBB6429505.1"/>
    </source>
</evidence>
<gene>
    <name evidence="2" type="ORF">HNQ40_001311</name>
</gene>
<evidence type="ECO:0008006" key="4">
    <source>
        <dbReference type="Google" id="ProtNLM"/>
    </source>
</evidence>
<proteinExistence type="predicted"/>
<comment type="caution">
    <text evidence="2">The sequence shown here is derived from an EMBL/GenBank/DDBJ whole genome shotgun (WGS) entry which is preliminary data.</text>
</comment>
<reference evidence="2 3" key="1">
    <citation type="submission" date="2020-08" db="EMBL/GenBank/DDBJ databases">
        <title>Genomic Encyclopedia of Type Strains, Phase IV (KMG-IV): sequencing the most valuable type-strain genomes for metagenomic binning, comparative biology and taxonomic classification.</title>
        <authorList>
            <person name="Goeker M."/>
        </authorList>
    </citation>
    <scope>NUCLEOTIDE SEQUENCE [LARGE SCALE GENOMIC DNA]</scope>
    <source>
        <strain evidence="2 3">DSM 103725</strain>
    </source>
</reference>
<dbReference type="EMBL" id="JACHGY010000001">
    <property type="protein sequence ID" value="MBB6429505.1"/>
    <property type="molecule type" value="Genomic_DNA"/>
</dbReference>
<keyword evidence="1" id="KW-1133">Transmembrane helix</keyword>
<dbReference type="InterPro" id="IPR043129">
    <property type="entry name" value="ATPase_NBD"/>
</dbReference>
<keyword evidence="1" id="KW-0472">Membrane</keyword>
<dbReference type="Proteomes" id="UP000541810">
    <property type="component" value="Unassembled WGS sequence"/>
</dbReference>
<protein>
    <recommendedName>
        <fullName evidence="4">General secretion pathway protein L</fullName>
    </recommendedName>
</protein>
<accession>A0A7X0H801</accession>
<evidence type="ECO:0000313" key="3">
    <source>
        <dbReference type="Proteomes" id="UP000541810"/>
    </source>
</evidence>
<evidence type="ECO:0000256" key="1">
    <source>
        <dbReference type="SAM" id="Phobius"/>
    </source>
</evidence>